<feature type="region of interest" description="Disordered" evidence="1">
    <location>
        <begin position="321"/>
        <end position="350"/>
    </location>
</feature>
<feature type="compositionally biased region" description="Basic and acidic residues" evidence="1">
    <location>
        <begin position="341"/>
        <end position="350"/>
    </location>
</feature>
<dbReference type="EMBL" id="HG994588">
    <property type="protein sequence ID" value="CAF3034900.1"/>
    <property type="molecule type" value="Genomic_DNA"/>
</dbReference>
<evidence type="ECO:0000313" key="4">
    <source>
        <dbReference type="Proteomes" id="UP000675881"/>
    </source>
</evidence>
<evidence type="ECO:0000313" key="3">
    <source>
        <dbReference type="EMBL" id="CAF3034900.1"/>
    </source>
</evidence>
<protein>
    <submittedName>
        <fullName evidence="3">(salmon louse) hypothetical protein</fullName>
    </submittedName>
</protein>
<accession>A0A7R8D5C7</accession>
<evidence type="ECO:0000256" key="2">
    <source>
        <dbReference type="SAM" id="SignalP"/>
    </source>
</evidence>
<organism evidence="3 4">
    <name type="scientific">Lepeophtheirus salmonis</name>
    <name type="common">Salmon louse</name>
    <name type="synonym">Caligus salmonis</name>
    <dbReference type="NCBI Taxonomy" id="72036"/>
    <lineage>
        <taxon>Eukaryota</taxon>
        <taxon>Metazoa</taxon>
        <taxon>Ecdysozoa</taxon>
        <taxon>Arthropoda</taxon>
        <taxon>Crustacea</taxon>
        <taxon>Multicrustacea</taxon>
        <taxon>Hexanauplia</taxon>
        <taxon>Copepoda</taxon>
        <taxon>Siphonostomatoida</taxon>
        <taxon>Caligidae</taxon>
        <taxon>Lepeophtheirus</taxon>
    </lineage>
</organism>
<sequence>MRMIFPGVFLLMCYGGCYFRSTNGLPVDPTTPCNCNQTTLSNNASKMPRNVKLVDAVVTKILKVVQTKPRQRTEMVDSIVTEVIKVVRTLPTTHKPMTEMIEKVVTEIIKVPKRVTTNKPYLTSMVNSIITMIVTVPMRVTTTKAPQTIMVRRAVVQYITVPMIVTTHPPRLTSLIPMVITDTIMVPIFVTTRTPPLTALVQRMITEFVIVAVTQTKAPSRQTIVKQKMITKIIKVVETLKTSHGRTSKNIQIKNKGGMQRNTTTSNKPKFLFDKKEAARRRVEDERKQEQQIPLYISNSELKKRIFGMAKNKSPVNVMIQTDSDTSNETLSYNSHRRAKRSEEHDKNESLAKKRNVFIVPISRGIVKSNVMHSNARAFQKPPNVSSVLLKYTGLNGNMSCFDYDLKSNSSKQGDHIIMPLASCTSMSNTTLYSMSIMERKMDEVD</sequence>
<proteinExistence type="predicted"/>
<keyword evidence="2" id="KW-0732">Signal</keyword>
<name>A0A7R8D5C7_LEPSM</name>
<evidence type="ECO:0000256" key="1">
    <source>
        <dbReference type="SAM" id="MobiDB-lite"/>
    </source>
</evidence>
<dbReference type="AlphaFoldDB" id="A0A7R8D5C7"/>
<feature type="compositionally biased region" description="Polar residues" evidence="1">
    <location>
        <begin position="321"/>
        <end position="334"/>
    </location>
</feature>
<gene>
    <name evidence="3" type="ORF">LSAA_14567</name>
</gene>
<keyword evidence="4" id="KW-1185">Reference proteome</keyword>
<feature type="chain" id="PRO_5035202368" evidence="2">
    <location>
        <begin position="25"/>
        <end position="446"/>
    </location>
</feature>
<reference evidence="3" key="1">
    <citation type="submission" date="2021-02" db="EMBL/GenBank/DDBJ databases">
        <authorList>
            <person name="Bekaert M."/>
        </authorList>
    </citation>
    <scope>NUCLEOTIDE SEQUENCE</scope>
    <source>
        <strain evidence="3">IoA-00</strain>
    </source>
</reference>
<dbReference type="Proteomes" id="UP000675881">
    <property type="component" value="Chromosome 9"/>
</dbReference>
<feature type="signal peptide" evidence="2">
    <location>
        <begin position="1"/>
        <end position="24"/>
    </location>
</feature>